<dbReference type="Gene3D" id="1.20.140.160">
    <property type="match status" value="1"/>
</dbReference>
<reference evidence="10" key="1">
    <citation type="journal article" date="2021" name="Int. J. Syst. Evol. Microbiol.">
        <title>Actinocatenispora comari sp. nov., an endophytic actinomycete isolated from aerial parts of Comarum salesowianum.</title>
        <authorList>
            <person name="Oyunbileg N."/>
            <person name="Iizaka Y."/>
            <person name="Hamada M."/>
            <person name="Davaapurev B.O."/>
            <person name="Fukumoto A."/>
            <person name="Tsetseg B."/>
            <person name="Kato F."/>
            <person name="Tamura T."/>
            <person name="Batkhuu J."/>
            <person name="Anzai Y."/>
        </authorList>
    </citation>
    <scope>NUCLEOTIDE SEQUENCE [LARGE SCALE GENOMIC DNA]</scope>
    <source>
        <strain evidence="10">NUM-2625</strain>
    </source>
</reference>
<dbReference type="SUPFAM" id="SSF88659">
    <property type="entry name" value="Sigma3 and sigma4 domains of RNA polymerase sigma factors"/>
    <property type="match status" value="2"/>
</dbReference>
<dbReference type="Pfam" id="PF04539">
    <property type="entry name" value="Sigma70_r3"/>
    <property type="match status" value="1"/>
</dbReference>
<dbReference type="SUPFAM" id="SSF88946">
    <property type="entry name" value="Sigma2 domain of RNA polymerase sigma factors"/>
    <property type="match status" value="1"/>
</dbReference>
<dbReference type="PRINTS" id="PR00046">
    <property type="entry name" value="SIGMA70FCT"/>
</dbReference>
<evidence type="ECO:0000256" key="5">
    <source>
        <dbReference type="SAM" id="MobiDB-lite"/>
    </source>
</evidence>
<dbReference type="GO" id="GO:0003677">
    <property type="term" value="F:DNA binding"/>
    <property type="evidence" value="ECO:0007669"/>
    <property type="project" value="UniProtKB-KW"/>
</dbReference>
<evidence type="ECO:0000256" key="2">
    <source>
        <dbReference type="ARBA" id="ARBA00023082"/>
    </source>
</evidence>
<protein>
    <recommendedName>
        <fullName evidence="11">RNA polymerase sigma-B factor</fullName>
    </recommendedName>
</protein>
<dbReference type="InterPro" id="IPR013324">
    <property type="entry name" value="RNA_pol_sigma_r3/r4-like"/>
</dbReference>
<feature type="compositionally biased region" description="Low complexity" evidence="5">
    <location>
        <begin position="270"/>
        <end position="297"/>
    </location>
</feature>
<dbReference type="InterPro" id="IPR014284">
    <property type="entry name" value="RNA_pol_sigma-70_dom"/>
</dbReference>
<evidence type="ECO:0000256" key="4">
    <source>
        <dbReference type="ARBA" id="ARBA00023163"/>
    </source>
</evidence>
<keyword evidence="2" id="KW-0731">Sigma factor</keyword>
<gene>
    <name evidence="9" type="ORF">NUM_10790</name>
</gene>
<evidence type="ECO:0000313" key="10">
    <source>
        <dbReference type="Proteomes" id="UP000614996"/>
    </source>
</evidence>
<name>A0A8J4EJA4_9ACTN</name>
<dbReference type="GO" id="GO:0006352">
    <property type="term" value="P:DNA-templated transcription initiation"/>
    <property type="evidence" value="ECO:0007669"/>
    <property type="project" value="InterPro"/>
</dbReference>
<dbReference type="EMBL" id="BOPO01000010">
    <property type="protein sequence ID" value="GIL25825.1"/>
    <property type="molecule type" value="Genomic_DNA"/>
</dbReference>
<keyword evidence="1" id="KW-0805">Transcription regulation</keyword>
<evidence type="ECO:0000259" key="7">
    <source>
        <dbReference type="Pfam" id="PF04542"/>
    </source>
</evidence>
<organism evidence="9 10">
    <name type="scientific">Actinocatenispora comari</name>
    <dbReference type="NCBI Taxonomy" id="2807577"/>
    <lineage>
        <taxon>Bacteria</taxon>
        <taxon>Bacillati</taxon>
        <taxon>Actinomycetota</taxon>
        <taxon>Actinomycetes</taxon>
        <taxon>Micromonosporales</taxon>
        <taxon>Micromonosporaceae</taxon>
        <taxon>Actinocatenispora</taxon>
    </lineage>
</organism>
<feature type="region of interest" description="Disordered" evidence="5">
    <location>
        <begin position="262"/>
        <end position="297"/>
    </location>
</feature>
<dbReference type="NCBIfam" id="TIGR02937">
    <property type="entry name" value="sigma70-ECF"/>
    <property type="match status" value="1"/>
</dbReference>
<dbReference type="Gene3D" id="1.20.120.1810">
    <property type="match status" value="1"/>
</dbReference>
<evidence type="ECO:0000259" key="6">
    <source>
        <dbReference type="Pfam" id="PF04539"/>
    </source>
</evidence>
<evidence type="ECO:0000256" key="1">
    <source>
        <dbReference type="ARBA" id="ARBA00023015"/>
    </source>
</evidence>
<dbReference type="InterPro" id="IPR000943">
    <property type="entry name" value="RNA_pol_sigma70"/>
</dbReference>
<feature type="domain" description="RNA polymerase sigma-70 region 4" evidence="8">
    <location>
        <begin position="199"/>
        <end position="247"/>
    </location>
</feature>
<dbReference type="InterPro" id="IPR007627">
    <property type="entry name" value="RNA_pol_sigma70_r2"/>
</dbReference>
<dbReference type="Pfam" id="PF04545">
    <property type="entry name" value="Sigma70_r4"/>
    <property type="match status" value="1"/>
</dbReference>
<dbReference type="PANTHER" id="PTHR30385">
    <property type="entry name" value="SIGMA FACTOR F FLAGELLAR"/>
    <property type="match status" value="1"/>
</dbReference>
<dbReference type="PANTHER" id="PTHR30385:SF4">
    <property type="entry name" value="RNA POLYMERASE SIGMA-E FACTOR"/>
    <property type="match status" value="1"/>
</dbReference>
<dbReference type="GO" id="GO:0016987">
    <property type="term" value="F:sigma factor activity"/>
    <property type="evidence" value="ECO:0007669"/>
    <property type="project" value="UniProtKB-KW"/>
</dbReference>
<dbReference type="Pfam" id="PF04542">
    <property type="entry name" value="Sigma70_r2"/>
    <property type="match status" value="1"/>
</dbReference>
<dbReference type="Proteomes" id="UP000614996">
    <property type="component" value="Unassembled WGS sequence"/>
</dbReference>
<dbReference type="InterPro" id="IPR007630">
    <property type="entry name" value="RNA_pol_sigma70_r4"/>
</dbReference>
<dbReference type="CDD" id="cd06171">
    <property type="entry name" value="Sigma70_r4"/>
    <property type="match status" value="1"/>
</dbReference>
<dbReference type="InterPro" id="IPR013325">
    <property type="entry name" value="RNA_pol_sigma_r2"/>
</dbReference>
<accession>A0A8J4EJA4</accession>
<dbReference type="RefSeq" id="WP_225918347.1">
    <property type="nucleotide sequence ID" value="NZ_BOPO01000010.1"/>
</dbReference>
<keyword evidence="10" id="KW-1185">Reference proteome</keyword>
<dbReference type="AlphaFoldDB" id="A0A8J4EJA4"/>
<dbReference type="InterPro" id="IPR014322">
    <property type="entry name" value="RNA_pol_sigma-B/F/G"/>
</dbReference>
<evidence type="ECO:0000313" key="9">
    <source>
        <dbReference type="EMBL" id="GIL25825.1"/>
    </source>
</evidence>
<feature type="domain" description="RNA polymerase sigma-70 region 3" evidence="6">
    <location>
        <begin position="119"/>
        <end position="180"/>
    </location>
</feature>
<proteinExistence type="predicted"/>
<evidence type="ECO:0000256" key="3">
    <source>
        <dbReference type="ARBA" id="ARBA00023125"/>
    </source>
</evidence>
<sequence>MPYQNDPSFRQADEQLTVMRSCPAGDPRRAAARSAAILAYLPVADRIARRYAQRGERLDDLTQVARIGLIKAVDGFDPDLGPFLGYAVPTISGELKRYFRDACWDVRVPRRLQELRLAAAAAAERVAQRTGREPGTGELAAELGVAVRELTAALAAASAYAPVSLNAPGGGDGIELGELLGGADERVEQVPDRVSLRPALRQLPERERRVLAMRFVEQRTQAEIGAAVGLSQMHVSRLIARTLVGLRDWIDGDATRVEVCQARPRRGTRRPAAGRSATTGRPAATARRAARSSSRAA</sequence>
<keyword evidence="3" id="KW-0238">DNA-binding</keyword>
<feature type="domain" description="RNA polymerase sigma-70 region 2" evidence="7">
    <location>
        <begin position="38"/>
        <end position="102"/>
    </location>
</feature>
<dbReference type="NCBIfam" id="TIGR02980">
    <property type="entry name" value="SigBFG"/>
    <property type="match status" value="1"/>
</dbReference>
<evidence type="ECO:0008006" key="11">
    <source>
        <dbReference type="Google" id="ProtNLM"/>
    </source>
</evidence>
<evidence type="ECO:0000259" key="8">
    <source>
        <dbReference type="Pfam" id="PF04545"/>
    </source>
</evidence>
<keyword evidence="4" id="KW-0804">Transcription</keyword>
<dbReference type="InterPro" id="IPR007624">
    <property type="entry name" value="RNA_pol_sigma70_r3"/>
</dbReference>
<comment type="caution">
    <text evidence="9">The sequence shown here is derived from an EMBL/GenBank/DDBJ whole genome shotgun (WGS) entry which is preliminary data.</text>
</comment>